<keyword evidence="2" id="KW-0472">Membrane</keyword>
<dbReference type="Proteomes" id="UP001432166">
    <property type="component" value="Chromosome"/>
</dbReference>
<feature type="compositionally biased region" description="Basic and acidic residues" evidence="1">
    <location>
        <begin position="348"/>
        <end position="364"/>
    </location>
</feature>
<evidence type="ECO:0000256" key="2">
    <source>
        <dbReference type="SAM" id="Phobius"/>
    </source>
</evidence>
<feature type="transmembrane region" description="Helical" evidence="2">
    <location>
        <begin position="316"/>
        <end position="339"/>
    </location>
</feature>
<keyword evidence="2" id="KW-1133">Transmembrane helix</keyword>
<name>A0ABZ1JER0_9ACTN</name>
<feature type="region of interest" description="Disordered" evidence="1">
    <location>
        <begin position="344"/>
        <end position="395"/>
    </location>
</feature>
<accession>A0ABZ1JER0</accession>
<gene>
    <name evidence="3" type="ORF">OG288_10820</name>
</gene>
<dbReference type="RefSeq" id="WP_328937306.1">
    <property type="nucleotide sequence ID" value="NZ_CP108133.1"/>
</dbReference>
<organism evidence="3 4">
    <name type="scientific">Streptomyces tauricus</name>
    <dbReference type="NCBI Taxonomy" id="68274"/>
    <lineage>
        <taxon>Bacteria</taxon>
        <taxon>Bacillati</taxon>
        <taxon>Actinomycetota</taxon>
        <taxon>Actinomycetes</taxon>
        <taxon>Kitasatosporales</taxon>
        <taxon>Streptomycetaceae</taxon>
        <taxon>Streptomyces</taxon>
        <taxon>Streptomyces aurantiacus group</taxon>
    </lineage>
</organism>
<keyword evidence="4" id="KW-1185">Reference proteome</keyword>
<proteinExistence type="predicted"/>
<reference evidence="3" key="1">
    <citation type="submission" date="2022-10" db="EMBL/GenBank/DDBJ databases">
        <title>The complete genomes of actinobacterial strains from the NBC collection.</title>
        <authorList>
            <person name="Joergensen T.S."/>
            <person name="Alvarez Arevalo M."/>
            <person name="Sterndorff E.B."/>
            <person name="Faurdal D."/>
            <person name="Vuksanovic O."/>
            <person name="Mourched A.-S."/>
            <person name="Charusanti P."/>
            <person name="Shaw S."/>
            <person name="Blin K."/>
            <person name="Weber T."/>
        </authorList>
    </citation>
    <scope>NUCLEOTIDE SEQUENCE</scope>
    <source>
        <strain evidence="3">NBC_00189</strain>
    </source>
</reference>
<protein>
    <submittedName>
        <fullName evidence="3">DUF916 domain-containing protein</fullName>
    </submittedName>
</protein>
<keyword evidence="2" id="KW-0812">Transmembrane</keyword>
<evidence type="ECO:0000313" key="3">
    <source>
        <dbReference type="EMBL" id="WTP48742.1"/>
    </source>
</evidence>
<sequence length="395" mass="42028">MSPALRRTAFAAPSHLIPRHGILRYTLLRYAVLALLVALAFAGTSTGPARAAEGDVTWTVRTAANGYGDDRSSFSYGVNPGSQVKDAMVVANRSRSALTLALYAADGYTTEKGQLDLLTREKKSLGIGAWVRATKTSVRIAPGRTAEIPFTVAVPRDATPGDYVGGILTSLKQADDTEGIAVDRRLGIRIKLRVSGALKPTLAVEDLHVDYRGTANPFGQGDATVTYTLHNTGNALLSGAQKVTLTGPFGTSETRAGKIAAAPELLPGERWKVTVPVHGVTPALRLTAKATVTPAITDAAGSTTSLKPVEATTTGWAIPWTLVLLIVVLLAGATGAYILRRRNRTRRKEREDARVRDAVERALQDRTQGTQGTQDAHGTQDTQGTRGDQDTRATR</sequence>
<dbReference type="EMBL" id="CP108133">
    <property type="protein sequence ID" value="WTP48742.1"/>
    <property type="molecule type" value="Genomic_DNA"/>
</dbReference>
<feature type="compositionally biased region" description="Polar residues" evidence="1">
    <location>
        <begin position="376"/>
        <end position="386"/>
    </location>
</feature>
<evidence type="ECO:0000313" key="4">
    <source>
        <dbReference type="Proteomes" id="UP001432166"/>
    </source>
</evidence>
<evidence type="ECO:0000256" key="1">
    <source>
        <dbReference type="SAM" id="MobiDB-lite"/>
    </source>
</evidence>